<reference evidence="8 9" key="1">
    <citation type="submission" date="2021-01" db="EMBL/GenBank/DDBJ databases">
        <title>Belnapia mucosa sp. nov. and Belnapia arida sp. nov., isolated from the Tabernas Desert (Almeria, Spain).</title>
        <authorList>
            <person name="Molina-Menor E."/>
            <person name="Vidal-Verdu A."/>
            <person name="Calonge A."/>
            <person name="Satari L."/>
            <person name="Pereto J."/>
            <person name="Porcar M."/>
        </authorList>
    </citation>
    <scope>NUCLEOTIDE SEQUENCE [LARGE SCALE GENOMIC DNA]</scope>
    <source>
        <strain evidence="8 9">T18</strain>
    </source>
</reference>
<feature type="transmembrane region" description="Helical" evidence="5">
    <location>
        <begin position="12"/>
        <end position="31"/>
    </location>
</feature>
<dbReference type="SUPFAM" id="SSF58104">
    <property type="entry name" value="Methyl-accepting chemotaxis protein (MCP) signaling domain"/>
    <property type="match status" value="1"/>
</dbReference>
<dbReference type="PROSITE" id="PS50111">
    <property type="entry name" value="CHEMOTAXIS_TRANSDUC_2"/>
    <property type="match status" value="1"/>
</dbReference>
<dbReference type="SMART" id="SM00304">
    <property type="entry name" value="HAMP"/>
    <property type="match status" value="1"/>
</dbReference>
<dbReference type="PROSITE" id="PS50885">
    <property type="entry name" value="HAMP"/>
    <property type="match status" value="1"/>
</dbReference>
<keyword evidence="9" id="KW-1185">Reference proteome</keyword>
<keyword evidence="4" id="KW-0175">Coiled coil</keyword>
<dbReference type="InterPro" id="IPR004090">
    <property type="entry name" value="Chemotax_Me-accpt_rcpt"/>
</dbReference>
<keyword evidence="5" id="KW-0472">Membrane</keyword>
<sequence>MRLFRDLSVGRKFAASAILAVLLLVGMVGLMRRDLGLAHEQGVAERAAIAAARSAQQAAVHVARIGTAARGLMTAQRPDGLAAELAQVEEQARLARQELDAASASAAARDMLAEAVLALGEYRAVAAEQAAQRQQMIAERDGPLARASVDYDQAYEAAASMVDFDVPAELREEARQRLGTLHGAVNEVRLGIQRFLATEDETQARRVRRAAAQLGVHQRALAALVPEGNARVPLMRLAELAQAASRSSVEVVRLVESIAALRIQRGNPIRDALESHMAAAERRLAAEAAELSEASVAASVRVERNALWIGSAVALLLALSGWASARIIGAPLQRLAGAVRAIAAGDAAFEVPDRGRRDEIGGIANALEGLRGTVQRAFAQQQMLEQLPIAVMTADPRDDFRMGYMNPATQVLFRRIGQWLPCPVEEMPGQSIDILHRNPQHQRALLSDPSRLPHKARIRLGDEVLDLSVSAIRDGKGQYVNAMLVWSLVTAQARLADRFEAEIGGVVGAVSAAAAQMQEAARALSSASETSGREADAVAEAGQQAGADVQSVAASAEQLAASVAEISRQVADGAAVARDAAAEARATDETVQGLAQAAQRIGDVVRLIGDIAGQTNLLALNATIEAARAGETGKGFAVVASEVKQLAGQTAKATEEIASQVGGIQAATGKAVTALRSIGGIIERINEVTAAIAAAVEEQGSATQEIARSAGQVASGTADVARRIQDVQRAARETGESSASLLGAADGLGGHAGTLHARAGEFLEQIRRA</sequence>
<dbReference type="PANTHER" id="PTHR32089:SF112">
    <property type="entry name" value="LYSOZYME-LIKE PROTEIN-RELATED"/>
    <property type="match status" value="1"/>
</dbReference>
<dbReference type="Gene3D" id="1.10.287.950">
    <property type="entry name" value="Methyl-accepting chemotaxis protein"/>
    <property type="match status" value="1"/>
</dbReference>
<feature type="coiled-coil region" evidence="4">
    <location>
        <begin position="270"/>
        <end position="297"/>
    </location>
</feature>
<evidence type="ECO:0000256" key="5">
    <source>
        <dbReference type="SAM" id="Phobius"/>
    </source>
</evidence>
<evidence type="ECO:0000313" key="9">
    <source>
        <dbReference type="Proteomes" id="UP000660885"/>
    </source>
</evidence>
<feature type="domain" description="HAMP" evidence="7">
    <location>
        <begin position="326"/>
        <end position="379"/>
    </location>
</feature>
<feature type="domain" description="Methyl-accepting transducer" evidence="6">
    <location>
        <begin position="506"/>
        <end position="735"/>
    </location>
</feature>
<dbReference type="Proteomes" id="UP000660885">
    <property type="component" value="Unassembled WGS sequence"/>
</dbReference>
<dbReference type="SMART" id="SM00283">
    <property type="entry name" value="MA"/>
    <property type="match status" value="1"/>
</dbReference>
<keyword evidence="5" id="KW-1133">Transmembrane helix</keyword>
<dbReference type="Pfam" id="PF00672">
    <property type="entry name" value="HAMP"/>
    <property type="match status" value="1"/>
</dbReference>
<evidence type="ECO:0000313" key="8">
    <source>
        <dbReference type="EMBL" id="MBL6079759.1"/>
    </source>
</evidence>
<evidence type="ECO:0000256" key="3">
    <source>
        <dbReference type="PROSITE-ProRule" id="PRU00284"/>
    </source>
</evidence>
<dbReference type="CDD" id="cd06225">
    <property type="entry name" value="HAMP"/>
    <property type="match status" value="1"/>
</dbReference>
<accession>A0ABS1U4Y6</accession>
<dbReference type="Pfam" id="PF00015">
    <property type="entry name" value="MCPsignal"/>
    <property type="match status" value="1"/>
</dbReference>
<keyword evidence="1 3" id="KW-0807">Transducer</keyword>
<dbReference type="PANTHER" id="PTHR32089">
    <property type="entry name" value="METHYL-ACCEPTING CHEMOTAXIS PROTEIN MCPB"/>
    <property type="match status" value="1"/>
</dbReference>
<name>A0ABS1U4Y6_9PROT</name>
<evidence type="ECO:0000256" key="4">
    <source>
        <dbReference type="SAM" id="Coils"/>
    </source>
</evidence>
<evidence type="ECO:0000256" key="2">
    <source>
        <dbReference type="ARBA" id="ARBA00029447"/>
    </source>
</evidence>
<dbReference type="Gene3D" id="3.30.450.20">
    <property type="entry name" value="PAS domain"/>
    <property type="match status" value="1"/>
</dbReference>
<proteinExistence type="inferred from homology"/>
<dbReference type="PRINTS" id="PR00260">
    <property type="entry name" value="CHEMTRNSDUCR"/>
</dbReference>
<dbReference type="RefSeq" id="WP_202833006.1">
    <property type="nucleotide sequence ID" value="NZ_JAETWB010000008.1"/>
</dbReference>
<protein>
    <submittedName>
        <fullName evidence="8">HAMP domain-containing protein</fullName>
    </submittedName>
</protein>
<evidence type="ECO:0000259" key="7">
    <source>
        <dbReference type="PROSITE" id="PS50885"/>
    </source>
</evidence>
<dbReference type="EMBL" id="JAETWB010000008">
    <property type="protein sequence ID" value="MBL6079759.1"/>
    <property type="molecule type" value="Genomic_DNA"/>
</dbReference>
<gene>
    <name evidence="8" type="ORF">JMJ56_17205</name>
</gene>
<organism evidence="8 9">
    <name type="scientific">Belnapia arida</name>
    <dbReference type="NCBI Taxonomy" id="2804533"/>
    <lineage>
        <taxon>Bacteria</taxon>
        <taxon>Pseudomonadati</taxon>
        <taxon>Pseudomonadota</taxon>
        <taxon>Alphaproteobacteria</taxon>
        <taxon>Acetobacterales</taxon>
        <taxon>Roseomonadaceae</taxon>
        <taxon>Belnapia</taxon>
    </lineage>
</organism>
<dbReference type="Gene3D" id="6.10.340.10">
    <property type="match status" value="1"/>
</dbReference>
<dbReference type="InterPro" id="IPR003660">
    <property type="entry name" value="HAMP_dom"/>
</dbReference>
<evidence type="ECO:0000259" key="6">
    <source>
        <dbReference type="PROSITE" id="PS50111"/>
    </source>
</evidence>
<dbReference type="InterPro" id="IPR004089">
    <property type="entry name" value="MCPsignal_dom"/>
</dbReference>
<comment type="similarity">
    <text evidence="2">Belongs to the methyl-accepting chemotaxis (MCP) protein family.</text>
</comment>
<keyword evidence="5" id="KW-0812">Transmembrane</keyword>
<evidence type="ECO:0000256" key="1">
    <source>
        <dbReference type="ARBA" id="ARBA00023224"/>
    </source>
</evidence>
<comment type="caution">
    <text evidence="8">The sequence shown here is derived from an EMBL/GenBank/DDBJ whole genome shotgun (WGS) entry which is preliminary data.</text>
</comment>